<protein>
    <submittedName>
        <fullName evidence="7">ATP-binding cassette sub- D member 1</fullName>
    </submittedName>
</protein>
<proteinExistence type="predicted"/>
<dbReference type="Proteomes" id="UP001434883">
    <property type="component" value="Unassembled WGS sequence"/>
</dbReference>
<evidence type="ECO:0000259" key="6">
    <source>
        <dbReference type="Pfam" id="PF06472"/>
    </source>
</evidence>
<evidence type="ECO:0000256" key="3">
    <source>
        <dbReference type="ARBA" id="ARBA00022989"/>
    </source>
</evidence>
<evidence type="ECO:0000256" key="2">
    <source>
        <dbReference type="ARBA" id="ARBA00022692"/>
    </source>
</evidence>
<keyword evidence="3 5" id="KW-1133">Transmembrane helix</keyword>
<keyword evidence="2 5" id="KW-0812">Transmembrane</keyword>
<keyword evidence="1" id="KW-0813">Transport</keyword>
<keyword evidence="8" id="KW-1185">Reference proteome</keyword>
<dbReference type="InterPro" id="IPR050835">
    <property type="entry name" value="ABC_transporter_sub-D"/>
</dbReference>
<evidence type="ECO:0000313" key="8">
    <source>
        <dbReference type="Proteomes" id="UP001434883"/>
    </source>
</evidence>
<sequence>CVRALSSKVILIIIILSGVIVRCIVQKDPRAFVLQLSKWLLVAVPATFINSAIRFLEGQLTLSFRSRLVNHAYQLYFTNQVLPVL</sequence>
<dbReference type="PANTHER" id="PTHR11384">
    <property type="entry name" value="ATP-BINDING CASSETTE, SUB-FAMILY D MEMBER"/>
    <property type="match status" value="1"/>
</dbReference>
<dbReference type="PANTHER" id="PTHR11384:SF71">
    <property type="entry name" value="ATP-BINDING CASSETTE SUB-FAMILY D MEMBER 1"/>
    <property type="match status" value="1"/>
</dbReference>
<name>A0ABV0S058_9TELE</name>
<keyword evidence="7" id="KW-0547">Nucleotide-binding</keyword>
<feature type="domain" description="ABC transmembrane type-1" evidence="6">
    <location>
        <begin position="6"/>
        <end position="80"/>
    </location>
</feature>
<evidence type="ECO:0000256" key="5">
    <source>
        <dbReference type="SAM" id="Phobius"/>
    </source>
</evidence>
<evidence type="ECO:0000256" key="4">
    <source>
        <dbReference type="ARBA" id="ARBA00023136"/>
    </source>
</evidence>
<dbReference type="InterPro" id="IPR011527">
    <property type="entry name" value="ABC1_TM_dom"/>
</dbReference>
<comment type="caution">
    <text evidence="7">The sequence shown here is derived from an EMBL/GenBank/DDBJ whole genome shotgun (WGS) entry which is preliminary data.</text>
</comment>
<evidence type="ECO:0000313" key="7">
    <source>
        <dbReference type="EMBL" id="MEQ2213796.1"/>
    </source>
</evidence>
<dbReference type="EMBL" id="JAHRIN010063420">
    <property type="protein sequence ID" value="MEQ2213796.1"/>
    <property type="molecule type" value="Genomic_DNA"/>
</dbReference>
<accession>A0ABV0S058</accession>
<feature type="non-terminal residue" evidence="7">
    <location>
        <position position="1"/>
    </location>
</feature>
<keyword evidence="4 5" id="KW-0472">Membrane</keyword>
<reference evidence="7 8" key="1">
    <citation type="submission" date="2021-06" db="EMBL/GenBank/DDBJ databases">
        <authorList>
            <person name="Palmer J.M."/>
        </authorList>
    </citation>
    <scope>NUCLEOTIDE SEQUENCE [LARGE SCALE GENOMIC DNA]</scope>
    <source>
        <strain evidence="7 8">XC_2019</strain>
        <tissue evidence="7">Muscle</tissue>
    </source>
</reference>
<gene>
    <name evidence="7" type="primary">ABCD1_2</name>
    <name evidence="7" type="ORF">XENOCAPTIV_021150</name>
</gene>
<keyword evidence="7" id="KW-0067">ATP-binding</keyword>
<feature type="transmembrane region" description="Helical" evidence="5">
    <location>
        <begin position="37"/>
        <end position="56"/>
    </location>
</feature>
<organism evidence="7 8">
    <name type="scientific">Xenoophorus captivus</name>
    <dbReference type="NCBI Taxonomy" id="1517983"/>
    <lineage>
        <taxon>Eukaryota</taxon>
        <taxon>Metazoa</taxon>
        <taxon>Chordata</taxon>
        <taxon>Craniata</taxon>
        <taxon>Vertebrata</taxon>
        <taxon>Euteleostomi</taxon>
        <taxon>Actinopterygii</taxon>
        <taxon>Neopterygii</taxon>
        <taxon>Teleostei</taxon>
        <taxon>Neoteleostei</taxon>
        <taxon>Acanthomorphata</taxon>
        <taxon>Ovalentaria</taxon>
        <taxon>Atherinomorphae</taxon>
        <taxon>Cyprinodontiformes</taxon>
        <taxon>Goodeidae</taxon>
        <taxon>Xenoophorus</taxon>
    </lineage>
</organism>
<dbReference type="GO" id="GO:0005524">
    <property type="term" value="F:ATP binding"/>
    <property type="evidence" value="ECO:0007669"/>
    <property type="project" value="UniProtKB-KW"/>
</dbReference>
<evidence type="ECO:0000256" key="1">
    <source>
        <dbReference type="ARBA" id="ARBA00022448"/>
    </source>
</evidence>
<dbReference type="Pfam" id="PF06472">
    <property type="entry name" value="ABC_membrane_2"/>
    <property type="match status" value="1"/>
</dbReference>
<feature type="transmembrane region" description="Helical" evidence="5">
    <location>
        <begin position="6"/>
        <end position="25"/>
    </location>
</feature>